<gene>
    <name evidence="1" type="ORF">LEP1GSC008_4514</name>
</gene>
<evidence type="ECO:0000313" key="1">
    <source>
        <dbReference type="EMBL" id="EMK25160.1"/>
    </source>
</evidence>
<dbReference type="AlphaFoldDB" id="M6F9Q7"/>
<name>M6F9Q7_9LEPT</name>
<accession>M6F9Q7</accession>
<reference evidence="1 2" key="1">
    <citation type="submission" date="2013-01" db="EMBL/GenBank/DDBJ databases">
        <authorList>
            <person name="Harkins D.M."/>
            <person name="Durkin A.S."/>
            <person name="Brinkac L.M."/>
            <person name="Haft D.H."/>
            <person name="Selengut J.D."/>
            <person name="Sanka R."/>
            <person name="DePew J."/>
            <person name="Purushe J."/>
            <person name="Galloway R.L."/>
            <person name="Vinetz J.M."/>
            <person name="Sutton G.G."/>
            <person name="Nierman W.C."/>
            <person name="Fouts D.E."/>
        </authorList>
    </citation>
    <scope>NUCLEOTIDE SEQUENCE [LARGE SCALE GENOMIC DNA]</scope>
    <source>
        <strain evidence="1 2">Nikolaevo</strain>
    </source>
</reference>
<organism evidence="1 2">
    <name type="scientific">Leptospira kirschneri serovar Bulgarica str. Nikolaevo</name>
    <dbReference type="NCBI Taxonomy" id="1240687"/>
    <lineage>
        <taxon>Bacteria</taxon>
        <taxon>Pseudomonadati</taxon>
        <taxon>Spirochaetota</taxon>
        <taxon>Spirochaetia</taxon>
        <taxon>Leptospirales</taxon>
        <taxon>Leptospiraceae</taxon>
        <taxon>Leptospira</taxon>
    </lineage>
</organism>
<comment type="caution">
    <text evidence="1">The sequence shown here is derived from an EMBL/GenBank/DDBJ whole genome shotgun (WGS) entry which is preliminary data.</text>
</comment>
<proteinExistence type="predicted"/>
<protein>
    <submittedName>
        <fullName evidence="1">Uncharacterized protein</fullName>
    </submittedName>
</protein>
<sequence length="40" mass="4809">MKTSTKKFNDKRVAQKLIRKDTIHENYCKFTFYGQVLTLL</sequence>
<evidence type="ECO:0000313" key="2">
    <source>
        <dbReference type="Proteomes" id="UP000011980"/>
    </source>
</evidence>
<dbReference type="Proteomes" id="UP000011980">
    <property type="component" value="Unassembled WGS sequence"/>
</dbReference>
<dbReference type="EMBL" id="ANCE01000068">
    <property type="protein sequence ID" value="EMK25160.1"/>
    <property type="molecule type" value="Genomic_DNA"/>
</dbReference>